<keyword evidence="2" id="KW-0812">Transmembrane</keyword>
<dbReference type="EMBL" id="BLJY01000004">
    <property type="protein sequence ID" value="GFF15235.1"/>
    <property type="molecule type" value="Genomic_DNA"/>
</dbReference>
<dbReference type="VEuPathDB" id="FungiDB:ATEG_09147"/>
<accession>A0A5M3YP48</accession>
<dbReference type="SUPFAM" id="SSF144083">
    <property type="entry name" value="Magnesium transport protein CorA, transmembrane region"/>
    <property type="match status" value="1"/>
</dbReference>
<dbReference type="PANTHER" id="PTHR46494">
    <property type="entry name" value="CORA FAMILY METAL ION TRANSPORTER (EUROFUNG)"/>
    <property type="match status" value="1"/>
</dbReference>
<evidence type="ECO:0000256" key="2">
    <source>
        <dbReference type="ARBA" id="ARBA00022692"/>
    </source>
</evidence>
<evidence type="ECO:0000256" key="1">
    <source>
        <dbReference type="ARBA" id="ARBA00004651"/>
    </source>
</evidence>
<organism evidence="5 6">
    <name type="scientific">Aspergillus terreus</name>
    <dbReference type="NCBI Taxonomy" id="33178"/>
    <lineage>
        <taxon>Eukaryota</taxon>
        <taxon>Fungi</taxon>
        <taxon>Dikarya</taxon>
        <taxon>Ascomycota</taxon>
        <taxon>Pezizomycotina</taxon>
        <taxon>Eurotiomycetes</taxon>
        <taxon>Eurotiomycetidae</taxon>
        <taxon>Eurotiales</taxon>
        <taxon>Aspergillaceae</taxon>
        <taxon>Aspergillus</taxon>
        <taxon>Aspergillus subgen. Circumdati</taxon>
    </lineage>
</organism>
<dbReference type="GO" id="GO:0050897">
    <property type="term" value="F:cobalt ion binding"/>
    <property type="evidence" value="ECO:0007669"/>
    <property type="project" value="TreeGrafter"/>
</dbReference>
<reference evidence="5 6" key="1">
    <citation type="submission" date="2020-01" db="EMBL/GenBank/DDBJ databases">
        <title>Aspergillus terreus IFO 6365 whole genome shotgun sequence.</title>
        <authorList>
            <person name="Kanamasa S."/>
            <person name="Takahashi H."/>
        </authorList>
    </citation>
    <scope>NUCLEOTIDE SEQUENCE [LARGE SCALE GENOMIC DNA]</scope>
    <source>
        <strain evidence="5 6">IFO 6365</strain>
    </source>
</reference>
<sequence length="659" mass="75269">MAFYIATIELYRVLDSILSGVYETWRGKGSMTPVGSTTRNGGSSELDVIIGLEDKLFQYESNLPSFLSWTTPSTPVIEAQNQLVLRRQRNVLHARAILRKCAAACAKAAISLISLVHDTYQGSETDLGFYNGFYTSTAGMAIIMSYACRPISEELDTATIEASWAKCEEILRQMGSFSLSARNTLQFLQVARARVLSTPQDPPSAAEGNTATLARQHVSSQSNQGYLGADVPPIQEPSNAFNWEMTMGFLANTSPALYKGRPGAKLEWLLGAAVDITMLEKLPTVCVKDWDGNQWNTRIEPVTELNDSSSRVRVIFADDQALKDVYDAPEEFRPIARGKDINGSFFSDYTIDEDDTPTYHVSWATYKAKLVRSEHDYNWVQTTVLVKWKIPSQIEVVFLNLEDKQKKHIVKRLPTEEKRQFHPFTWHALLAGSIIGLYNTCFWLIRDLVRPIEKKREVTSQPSRDLARQHDIARHIFHLSEVLEVTENTLRNLVSEHRRFREEFQDLTEDKRGVIINTQQKLFFLEKEIHSQRMRARSLTERLNNEINLAFNLAAFSESAVMKTIGFVTMLYLPGTFISGIFGSNFFDFNSPTDETWATSNKFWVYWAVTVPLTAITLILWAWWHSMPRKWVKQINYYLEKRKEDPRGERSRTDSGMTV</sequence>
<dbReference type="GO" id="GO:0000287">
    <property type="term" value="F:magnesium ion binding"/>
    <property type="evidence" value="ECO:0007669"/>
    <property type="project" value="TreeGrafter"/>
</dbReference>
<dbReference type="GO" id="GO:0015095">
    <property type="term" value="F:magnesium ion transmembrane transporter activity"/>
    <property type="evidence" value="ECO:0007669"/>
    <property type="project" value="TreeGrafter"/>
</dbReference>
<keyword evidence="4" id="KW-0472">Membrane</keyword>
<dbReference type="Gene3D" id="1.20.58.340">
    <property type="entry name" value="Magnesium transport protein CorA, transmembrane region"/>
    <property type="match status" value="1"/>
</dbReference>
<comment type="subcellular location">
    <subcellularLocation>
        <location evidence="1">Cell membrane</location>
        <topology evidence="1">Multi-pass membrane protein</topology>
    </subcellularLocation>
</comment>
<proteinExistence type="predicted"/>
<comment type="caution">
    <text evidence="5">The sequence shown here is derived from an EMBL/GenBank/DDBJ whole genome shotgun (WGS) entry which is preliminary data.</text>
</comment>
<dbReference type="InterPro" id="IPR002523">
    <property type="entry name" value="MgTranspt_CorA/ZnTranspt_ZntB"/>
</dbReference>
<keyword evidence="3" id="KW-1133">Transmembrane helix</keyword>
<dbReference type="InterPro" id="IPR045863">
    <property type="entry name" value="CorA_TM1_TM2"/>
</dbReference>
<dbReference type="Pfam" id="PF01544">
    <property type="entry name" value="CorA"/>
    <property type="match status" value="1"/>
</dbReference>
<dbReference type="GO" id="GO:0015087">
    <property type="term" value="F:cobalt ion transmembrane transporter activity"/>
    <property type="evidence" value="ECO:0007669"/>
    <property type="project" value="TreeGrafter"/>
</dbReference>
<evidence type="ECO:0000256" key="3">
    <source>
        <dbReference type="ARBA" id="ARBA00022989"/>
    </source>
</evidence>
<evidence type="ECO:0000313" key="5">
    <source>
        <dbReference type="EMBL" id="GFF15235.1"/>
    </source>
</evidence>
<dbReference type="OrthoDB" id="5207033at2759"/>
<protein>
    <submittedName>
        <fullName evidence="5">Uncharacterized protein</fullName>
    </submittedName>
</protein>
<gene>
    <name evidence="5" type="ORF">ATEIFO6365_0004035400</name>
</gene>
<keyword evidence="6" id="KW-1185">Reference proteome</keyword>
<name>A0A5M3YP48_ASPTE</name>
<evidence type="ECO:0000256" key="4">
    <source>
        <dbReference type="ARBA" id="ARBA00023136"/>
    </source>
</evidence>
<dbReference type="AlphaFoldDB" id="A0A5M3YP48"/>
<dbReference type="Proteomes" id="UP000452235">
    <property type="component" value="Unassembled WGS sequence"/>
</dbReference>
<evidence type="ECO:0000313" key="6">
    <source>
        <dbReference type="Proteomes" id="UP000452235"/>
    </source>
</evidence>
<dbReference type="PANTHER" id="PTHR46494:SF1">
    <property type="entry name" value="CORA FAMILY METAL ION TRANSPORTER (EUROFUNG)"/>
    <property type="match status" value="1"/>
</dbReference>
<dbReference type="GO" id="GO:0005886">
    <property type="term" value="C:plasma membrane"/>
    <property type="evidence" value="ECO:0007669"/>
    <property type="project" value="UniProtKB-SubCell"/>
</dbReference>